<sequence length="1301" mass="140979">MGAVGEKDFGTVADAERTQEQGSCSNSASDKPTASSSENQDVEARGNNKDQDKTNYSVPFYKLFSFADSTDVVLMILGSVGAMGNGLALPIMTILFGSLIQSFGGASNLDDVIDEVSKVSLKFVYLAIGSGVASFLQVACWMATGERQSARIRNLYLKTILRQEIAFFDKETNTGEVVERMSGDTVYIQDAMGEKVGKFIQLTSTFFGGFIIAFAQGWLLTLVMLCTIPPLVIAGGAMANIVTKMASRGQAAYGDAANVVEQTIGSIRTVASFTGERQAVKKYDKSLVRAYNASVQEGLVAGLGLGTVMLFMFAGYSLGIWYGAKLILQKSYTGGKVINVIFAILTGSFSLGQIAPCMTAFAAGQSAAYKMFETIKRKPEIDAYDAKGKILDDIHGDIEFRDVYFSYPARPDEQIFHGFSLFIQKGTTVALVGESGSGKSTVISLIERFYDPNAGEVLIDGINLKEFQLKWIRGKIGLVSQEPVLFASSIRDNIAYGKDNATVEEIRAATELANAAKFIDKLPQGLDTMVGEHGTQLSGGQKQRVAIARAILKDPRILLLDEATSALDAESERIVQEALDRVMANRTTVIVAHRLSTIRNADTIAVIHRGSMIEKGSHTELLKNPDGAYSQLIRLQEVNRDADNVNGHDSEKSDVWIGSARSSSKKMSFHRSISQGSSGRHSSNHSFQAALGLPVGIDVQDMTSEKMDPEIPNERSNEVPLRRLAYLNRPEIPVLMLGSFAAIVNGVIFPLYAILLSNAIKAFYEPPHKLKKDSNFWSFMFLVFGGISLIALPARSYLFGIAGSKLIRRIRLMTFQKVVSMEVEWFDMPGNSSGAIGARLSADAATVRSLVGDALALIVQNITTLIAGLLIAFIANWQLALIILALVPLLGLNGYVQMKFVKGFSKDAKIMYEEASQVANDAVGSIRTVASFSAEEKVMEIYKQKCEGPTKKGIRQGLISGAGFGISFFLLFCVYAASFYAGARLVESGKATFDKVFRVFFALAMAAIGISQSSSFAPDSSKARSASASVFAILDQKSKIDPSDESGMTLERLKGNIEFRHVNFKYPTRPDIQIFQDLCLTIQSGKTVALVGESGSGKSTVISLLQRFYSPDSGEILVDGIEIQKIQLRWLRQQMGLVSQEPALFNDTIRANIAYGKEGKATEAEIIAAAELSNAHKFISSLQKGYDTLVGERGVQLSGGQKQRVAIARAIVKEPKILLLDEATSALDAESERVVQDALDRVMVNRTTVVVAHRLSTIKGADLIAVVKNGVIVEKGKHEKLINIKDGAYASLVALHMSAAS</sequence>
<feature type="transmembrane region" description="Helical" evidence="12">
    <location>
        <begin position="341"/>
        <end position="363"/>
    </location>
</feature>
<dbReference type="PANTHER" id="PTHR43394">
    <property type="entry name" value="ATP-DEPENDENT PERMEASE MDL1, MITOCHONDRIAL"/>
    <property type="match status" value="1"/>
</dbReference>
<dbReference type="GO" id="GO:0010328">
    <property type="term" value="F:auxin influx transmembrane transporter activity"/>
    <property type="evidence" value="ECO:0007669"/>
    <property type="project" value="UniProtKB-ARBA"/>
</dbReference>
<dbReference type="FunFam" id="3.40.50.300:FF:000066">
    <property type="entry name" value="ABC transporter B family member 1"/>
    <property type="match status" value="2"/>
</dbReference>
<gene>
    <name evidence="15" type="ORF">C4D60_Mb08t29840</name>
</gene>
<dbReference type="InterPro" id="IPR003439">
    <property type="entry name" value="ABC_transporter-like_ATP-bd"/>
</dbReference>
<comment type="similarity">
    <text evidence="2">Belongs to the ABC transporter superfamily. ABCB family. Multidrug resistance exporter (TC 3.A.1.201) subfamily.</text>
</comment>
<feature type="transmembrane region" description="Helical" evidence="12">
    <location>
        <begin position="879"/>
        <end position="896"/>
    </location>
</feature>
<dbReference type="PANTHER" id="PTHR43394:SF16">
    <property type="entry name" value="ABC TRANSPORTER B FAMILY MEMBER 4-LIKE ISOFORM X1"/>
    <property type="match status" value="1"/>
</dbReference>
<dbReference type="SUPFAM" id="SSF52540">
    <property type="entry name" value="P-loop containing nucleoside triphosphate hydrolases"/>
    <property type="match status" value="2"/>
</dbReference>
<protein>
    <recommendedName>
        <fullName evidence="17">MDR-like ABC transporter</fullName>
    </recommendedName>
</protein>
<dbReference type="PROSITE" id="PS50929">
    <property type="entry name" value="ABC_TM1F"/>
    <property type="match status" value="2"/>
</dbReference>
<evidence type="ECO:0000313" key="16">
    <source>
        <dbReference type="Proteomes" id="UP000317650"/>
    </source>
</evidence>
<dbReference type="CDD" id="cd18577">
    <property type="entry name" value="ABC_6TM_Pgp_ABCB1_D1_like"/>
    <property type="match status" value="1"/>
</dbReference>
<evidence type="ECO:0000256" key="8">
    <source>
        <dbReference type="ARBA" id="ARBA00022989"/>
    </source>
</evidence>
<evidence type="ECO:0000313" key="15">
    <source>
        <dbReference type="EMBL" id="THU70897.1"/>
    </source>
</evidence>
<dbReference type="InterPro" id="IPR027417">
    <property type="entry name" value="P-loop_NTPase"/>
</dbReference>
<keyword evidence="4 12" id="KW-0812">Transmembrane</keyword>
<dbReference type="PROSITE" id="PS50893">
    <property type="entry name" value="ABC_TRANSPORTER_2"/>
    <property type="match status" value="2"/>
</dbReference>
<feature type="region of interest" description="Disordered" evidence="11">
    <location>
        <begin position="1"/>
        <end position="51"/>
    </location>
</feature>
<dbReference type="InterPro" id="IPR036640">
    <property type="entry name" value="ABC1_TM_sf"/>
</dbReference>
<dbReference type="Gene3D" id="3.40.50.300">
    <property type="entry name" value="P-loop containing nucleotide triphosphate hydrolases"/>
    <property type="match status" value="2"/>
</dbReference>
<feature type="transmembrane region" description="Helical" evidence="12">
    <location>
        <begin position="299"/>
        <end position="321"/>
    </location>
</feature>
<dbReference type="InterPro" id="IPR039421">
    <property type="entry name" value="Type_1_exporter"/>
</dbReference>
<keyword evidence="5" id="KW-0677">Repeat</keyword>
<dbReference type="SUPFAM" id="SSF90123">
    <property type="entry name" value="ABC transporter transmembrane region"/>
    <property type="match status" value="2"/>
</dbReference>
<keyword evidence="9 12" id="KW-0472">Membrane</keyword>
<comment type="caution">
    <text evidence="15">The sequence shown here is derived from an EMBL/GenBank/DDBJ whole genome shotgun (WGS) entry which is preliminary data.</text>
</comment>
<organism evidence="15 16">
    <name type="scientific">Musa balbisiana</name>
    <name type="common">Banana</name>
    <dbReference type="NCBI Taxonomy" id="52838"/>
    <lineage>
        <taxon>Eukaryota</taxon>
        <taxon>Viridiplantae</taxon>
        <taxon>Streptophyta</taxon>
        <taxon>Embryophyta</taxon>
        <taxon>Tracheophyta</taxon>
        <taxon>Spermatophyta</taxon>
        <taxon>Magnoliopsida</taxon>
        <taxon>Liliopsida</taxon>
        <taxon>Zingiberales</taxon>
        <taxon>Musaceae</taxon>
        <taxon>Musa</taxon>
    </lineage>
</organism>
<keyword evidence="6" id="KW-0547">Nucleotide-binding</keyword>
<feature type="domain" description="ABC transporter" evidence="13">
    <location>
        <begin position="398"/>
        <end position="634"/>
    </location>
</feature>
<dbReference type="InterPro" id="IPR017871">
    <property type="entry name" value="ABC_transporter-like_CS"/>
</dbReference>
<dbReference type="GO" id="GO:0010329">
    <property type="term" value="F:auxin efflux transmembrane transporter activity"/>
    <property type="evidence" value="ECO:0007669"/>
    <property type="project" value="UniProtKB-ARBA"/>
</dbReference>
<dbReference type="SMART" id="SM00382">
    <property type="entry name" value="AAA"/>
    <property type="match status" value="2"/>
</dbReference>
<dbReference type="FunFam" id="1.20.1560.10:FF:000044">
    <property type="entry name" value="ABC transporter B family member 9"/>
    <property type="match status" value="1"/>
</dbReference>
<keyword evidence="3" id="KW-0813">Transport</keyword>
<keyword evidence="10" id="KW-0325">Glycoprotein</keyword>
<feature type="domain" description="ABC transmembrane type-1" evidence="14">
    <location>
        <begin position="76"/>
        <end position="363"/>
    </location>
</feature>
<dbReference type="CDD" id="cd18578">
    <property type="entry name" value="ABC_6TM_Pgp_ABCB1_D2_like"/>
    <property type="match status" value="1"/>
</dbReference>
<evidence type="ECO:0000256" key="10">
    <source>
        <dbReference type="ARBA" id="ARBA00023180"/>
    </source>
</evidence>
<evidence type="ECO:0008006" key="17">
    <source>
        <dbReference type="Google" id="ProtNLM"/>
    </source>
</evidence>
<evidence type="ECO:0000259" key="13">
    <source>
        <dbReference type="PROSITE" id="PS50893"/>
    </source>
</evidence>
<dbReference type="InterPro" id="IPR003593">
    <property type="entry name" value="AAA+_ATPase"/>
</dbReference>
<feature type="transmembrane region" description="Helical" evidence="12">
    <location>
        <begin position="854"/>
        <end position="873"/>
    </location>
</feature>
<dbReference type="GO" id="GO:0015421">
    <property type="term" value="F:ABC-type oligopeptide transporter activity"/>
    <property type="evidence" value="ECO:0007669"/>
    <property type="project" value="TreeGrafter"/>
</dbReference>
<feature type="compositionally biased region" description="Basic and acidic residues" evidence="11">
    <location>
        <begin position="1"/>
        <end position="19"/>
    </location>
</feature>
<feature type="transmembrane region" description="Helical" evidence="12">
    <location>
        <begin position="72"/>
        <end position="103"/>
    </location>
</feature>
<evidence type="ECO:0000259" key="14">
    <source>
        <dbReference type="PROSITE" id="PS50929"/>
    </source>
</evidence>
<keyword evidence="8 12" id="KW-1133">Transmembrane helix</keyword>
<dbReference type="PROSITE" id="PS00211">
    <property type="entry name" value="ABC_TRANSPORTER_1"/>
    <property type="match status" value="2"/>
</dbReference>
<dbReference type="FunFam" id="1.20.1560.10:FF:000009">
    <property type="entry name" value="ABC transporter B family member 1"/>
    <property type="match status" value="1"/>
</dbReference>
<evidence type="ECO:0000256" key="9">
    <source>
        <dbReference type="ARBA" id="ARBA00023136"/>
    </source>
</evidence>
<evidence type="ECO:0000256" key="4">
    <source>
        <dbReference type="ARBA" id="ARBA00022692"/>
    </source>
</evidence>
<name>A0A4S8K7J3_MUSBA</name>
<evidence type="ECO:0000256" key="11">
    <source>
        <dbReference type="SAM" id="MobiDB-lite"/>
    </source>
</evidence>
<evidence type="ECO:0000256" key="6">
    <source>
        <dbReference type="ARBA" id="ARBA00022741"/>
    </source>
</evidence>
<dbReference type="Gene3D" id="1.20.1560.10">
    <property type="entry name" value="ABC transporter type 1, transmembrane domain"/>
    <property type="match status" value="1"/>
</dbReference>
<reference evidence="15 16" key="1">
    <citation type="journal article" date="2019" name="Nat. Plants">
        <title>Genome sequencing of Musa balbisiana reveals subgenome evolution and function divergence in polyploid bananas.</title>
        <authorList>
            <person name="Yao X."/>
        </authorList>
    </citation>
    <scope>NUCLEOTIDE SEQUENCE [LARGE SCALE GENOMIC DNA]</scope>
    <source>
        <strain evidence="16">cv. DH-PKW</strain>
        <tissue evidence="15">Leaves</tissue>
    </source>
</reference>
<feature type="compositionally biased region" description="Polar residues" evidence="11">
    <location>
        <begin position="20"/>
        <end position="39"/>
    </location>
</feature>
<feature type="transmembrane region" description="Helical" evidence="12">
    <location>
        <begin position="222"/>
        <end position="242"/>
    </location>
</feature>
<evidence type="ECO:0000256" key="2">
    <source>
        <dbReference type="ARBA" id="ARBA00007577"/>
    </source>
</evidence>
<proteinExistence type="inferred from homology"/>
<dbReference type="Pfam" id="PF00005">
    <property type="entry name" value="ABC_tran"/>
    <property type="match status" value="2"/>
</dbReference>
<feature type="compositionally biased region" description="Basic and acidic residues" evidence="11">
    <location>
        <begin position="42"/>
        <end position="51"/>
    </location>
</feature>
<dbReference type="InterPro" id="IPR011527">
    <property type="entry name" value="ABC1_TM_dom"/>
</dbReference>
<feature type="transmembrane region" description="Helical" evidence="12">
    <location>
        <begin position="123"/>
        <end position="143"/>
    </location>
</feature>
<dbReference type="Pfam" id="PF00664">
    <property type="entry name" value="ABC_membrane"/>
    <property type="match status" value="2"/>
</dbReference>
<evidence type="ECO:0000256" key="3">
    <source>
        <dbReference type="ARBA" id="ARBA00022448"/>
    </source>
</evidence>
<dbReference type="GO" id="GO:0005886">
    <property type="term" value="C:plasma membrane"/>
    <property type="evidence" value="ECO:0007669"/>
    <property type="project" value="UniProtKB-SubCell"/>
</dbReference>
<dbReference type="GO" id="GO:0005524">
    <property type="term" value="F:ATP binding"/>
    <property type="evidence" value="ECO:0007669"/>
    <property type="project" value="UniProtKB-KW"/>
</dbReference>
<keyword evidence="16" id="KW-1185">Reference proteome</keyword>
<feature type="domain" description="ABC transporter" evidence="13">
    <location>
        <begin position="1057"/>
        <end position="1294"/>
    </location>
</feature>
<feature type="transmembrane region" description="Helical" evidence="12">
    <location>
        <begin position="776"/>
        <end position="803"/>
    </location>
</feature>
<feature type="transmembrane region" description="Helical" evidence="12">
    <location>
        <begin position="732"/>
        <end position="756"/>
    </location>
</feature>
<evidence type="ECO:0000256" key="7">
    <source>
        <dbReference type="ARBA" id="ARBA00022840"/>
    </source>
</evidence>
<dbReference type="GO" id="GO:0005743">
    <property type="term" value="C:mitochondrial inner membrane"/>
    <property type="evidence" value="ECO:0007669"/>
    <property type="project" value="TreeGrafter"/>
</dbReference>
<feature type="domain" description="ABC transmembrane type-1" evidence="14">
    <location>
        <begin position="737"/>
        <end position="1022"/>
    </location>
</feature>
<feature type="transmembrane region" description="Helical" evidence="12">
    <location>
        <begin position="958"/>
        <end position="977"/>
    </location>
</feature>
<evidence type="ECO:0000256" key="5">
    <source>
        <dbReference type="ARBA" id="ARBA00022737"/>
    </source>
</evidence>
<keyword evidence="7" id="KW-0067">ATP-binding</keyword>
<dbReference type="GO" id="GO:0016887">
    <property type="term" value="F:ATP hydrolysis activity"/>
    <property type="evidence" value="ECO:0007669"/>
    <property type="project" value="InterPro"/>
</dbReference>
<comment type="subcellular location">
    <subcellularLocation>
        <location evidence="1">Cell membrane</location>
        <topology evidence="1">Multi-pass membrane protein</topology>
    </subcellularLocation>
</comment>
<feature type="transmembrane region" description="Helical" evidence="12">
    <location>
        <begin position="199"/>
        <end position="216"/>
    </location>
</feature>
<evidence type="ECO:0000256" key="12">
    <source>
        <dbReference type="SAM" id="Phobius"/>
    </source>
</evidence>
<evidence type="ECO:0000256" key="1">
    <source>
        <dbReference type="ARBA" id="ARBA00004651"/>
    </source>
</evidence>
<accession>A0A4S8K7J3</accession>
<dbReference type="STRING" id="52838.A0A4S8K7J3"/>
<dbReference type="Proteomes" id="UP000317650">
    <property type="component" value="Chromosome 8"/>
</dbReference>
<dbReference type="EMBL" id="PYDT01000002">
    <property type="protein sequence ID" value="THU70897.1"/>
    <property type="molecule type" value="Genomic_DNA"/>
</dbReference>
<dbReference type="CDD" id="cd03249">
    <property type="entry name" value="ABC_MTABC3_MDL1_MDL2"/>
    <property type="match status" value="2"/>
</dbReference>
<dbReference type="GO" id="GO:0090374">
    <property type="term" value="P:oligopeptide export from mitochondrion"/>
    <property type="evidence" value="ECO:0007669"/>
    <property type="project" value="TreeGrafter"/>
</dbReference>